<dbReference type="InterPro" id="IPR050832">
    <property type="entry name" value="Bact_Acetyltransf"/>
</dbReference>
<dbReference type="AlphaFoldDB" id="A0A937RBS9"/>
<dbReference type="EMBL" id="JAEACQ010000122">
    <property type="protein sequence ID" value="MBL7625999.1"/>
    <property type="molecule type" value="Genomic_DNA"/>
</dbReference>
<dbReference type="PROSITE" id="PS51186">
    <property type="entry name" value="GNAT"/>
    <property type="match status" value="1"/>
</dbReference>
<sequence>MIESWAAVPPAGLLPRRIIVDDLTGPEVAAFLREHIDEMRAVTPPHSKHALDLPGLRVPEVTFWTMLEGDTIVATGALKALDAEHAEVKSMRTHPARKRQGIATLMLEHLLAEARRMGFRRLSLETGSFAFFAPARALYARHGFEARGPFGDYQEDPNSVYLTRTI</sequence>
<comment type="caution">
    <text evidence="4">The sequence shown here is derived from an EMBL/GenBank/DDBJ whole genome shotgun (WGS) entry which is preliminary data.</text>
</comment>
<name>A0A937RBS9_9ACTN</name>
<organism evidence="4 5">
    <name type="scientific">Frankia nepalensis</name>
    <dbReference type="NCBI Taxonomy" id="1836974"/>
    <lineage>
        <taxon>Bacteria</taxon>
        <taxon>Bacillati</taxon>
        <taxon>Actinomycetota</taxon>
        <taxon>Actinomycetes</taxon>
        <taxon>Frankiales</taxon>
        <taxon>Frankiaceae</taxon>
        <taxon>Frankia</taxon>
    </lineage>
</organism>
<dbReference type="GO" id="GO:0016747">
    <property type="term" value="F:acyltransferase activity, transferring groups other than amino-acyl groups"/>
    <property type="evidence" value="ECO:0007669"/>
    <property type="project" value="InterPro"/>
</dbReference>
<keyword evidence="2" id="KW-0012">Acyltransferase</keyword>
<dbReference type="Proteomes" id="UP000604475">
    <property type="component" value="Unassembled WGS sequence"/>
</dbReference>
<dbReference type="InterPro" id="IPR000182">
    <property type="entry name" value="GNAT_dom"/>
</dbReference>
<dbReference type="CDD" id="cd04301">
    <property type="entry name" value="NAT_SF"/>
    <property type="match status" value="1"/>
</dbReference>
<dbReference type="Pfam" id="PF00583">
    <property type="entry name" value="Acetyltransf_1"/>
    <property type="match status" value="1"/>
</dbReference>
<feature type="domain" description="N-acetyltransferase" evidence="3">
    <location>
        <begin position="18"/>
        <end position="166"/>
    </location>
</feature>
<evidence type="ECO:0000259" key="3">
    <source>
        <dbReference type="PROSITE" id="PS51186"/>
    </source>
</evidence>
<evidence type="ECO:0000313" key="4">
    <source>
        <dbReference type="EMBL" id="MBL7625999.1"/>
    </source>
</evidence>
<reference evidence="4" key="1">
    <citation type="submission" date="2020-12" db="EMBL/GenBank/DDBJ databases">
        <title>Genomic characterization of non-nitrogen-fixing Frankia strains.</title>
        <authorList>
            <person name="Carlos-Shanley C."/>
            <person name="Guerra T."/>
            <person name="Hahn D."/>
        </authorList>
    </citation>
    <scope>NUCLEOTIDE SEQUENCE</scope>
    <source>
        <strain evidence="4">CN6</strain>
    </source>
</reference>
<proteinExistence type="predicted"/>
<accession>A0A937RBS9</accession>
<dbReference type="InterPro" id="IPR016181">
    <property type="entry name" value="Acyl_CoA_acyltransferase"/>
</dbReference>
<evidence type="ECO:0000256" key="1">
    <source>
        <dbReference type="ARBA" id="ARBA00022679"/>
    </source>
</evidence>
<keyword evidence="5" id="KW-1185">Reference proteome</keyword>
<evidence type="ECO:0000256" key="2">
    <source>
        <dbReference type="ARBA" id="ARBA00023315"/>
    </source>
</evidence>
<dbReference type="Gene3D" id="3.40.630.30">
    <property type="match status" value="1"/>
</dbReference>
<dbReference type="PANTHER" id="PTHR43877">
    <property type="entry name" value="AMINOALKYLPHOSPHONATE N-ACETYLTRANSFERASE-RELATED-RELATED"/>
    <property type="match status" value="1"/>
</dbReference>
<dbReference type="PANTHER" id="PTHR43877:SF5">
    <property type="entry name" value="BLL8307 PROTEIN"/>
    <property type="match status" value="1"/>
</dbReference>
<keyword evidence="1" id="KW-0808">Transferase</keyword>
<gene>
    <name evidence="4" type="ORF">I7412_02150</name>
</gene>
<evidence type="ECO:0000313" key="5">
    <source>
        <dbReference type="Proteomes" id="UP000604475"/>
    </source>
</evidence>
<dbReference type="SUPFAM" id="SSF55729">
    <property type="entry name" value="Acyl-CoA N-acyltransferases (Nat)"/>
    <property type="match status" value="1"/>
</dbReference>
<protein>
    <submittedName>
        <fullName evidence="4">GNAT family N-acetyltransferase</fullName>
    </submittedName>
</protein>